<reference evidence="2" key="1">
    <citation type="submission" date="2023-04" db="EMBL/GenBank/DDBJ databases">
        <authorList>
            <person name="Zhang X."/>
        </authorList>
    </citation>
    <scope>NUCLEOTIDE SEQUENCE</scope>
</reference>
<feature type="region of interest" description="Disordered" evidence="1">
    <location>
        <begin position="151"/>
        <end position="175"/>
    </location>
</feature>
<protein>
    <submittedName>
        <fullName evidence="2">Uncharacterized protein</fullName>
    </submittedName>
</protein>
<proteinExistence type="predicted"/>
<organism evidence="2">
    <name type="scientific">Bacillus phage SDFMU_Pbc</name>
    <dbReference type="NCBI Taxonomy" id="3076135"/>
    <lineage>
        <taxon>Viruses</taxon>
        <taxon>Duplodnaviria</taxon>
        <taxon>Heunggongvirae</taxon>
        <taxon>Uroviricota</taxon>
        <taxon>Caudoviricetes</taxon>
        <taxon>Herelleviridae</taxon>
        <taxon>Bastillevirinae</taxon>
        <taxon>Agatevirus</taxon>
        <taxon>Agatevirus agate</taxon>
    </lineage>
</organism>
<accession>A0AA96KS13</accession>
<dbReference type="EMBL" id="OQ884030">
    <property type="protein sequence ID" value="WNO29885.1"/>
    <property type="molecule type" value="Genomic_DNA"/>
</dbReference>
<evidence type="ECO:0000313" key="2">
    <source>
        <dbReference type="EMBL" id="WNO29885.1"/>
    </source>
</evidence>
<evidence type="ECO:0000256" key="1">
    <source>
        <dbReference type="SAM" id="MobiDB-lite"/>
    </source>
</evidence>
<sequence length="175" mass="18872">MKLTELLAQDTITLSAGDQIIANTAAAGYVPTYKDTTNIFQGGYVFQVVESGVANQLNIVPVLITEDGKEQKVEENKPVVTFGNEKVVYITTKNDPVYKDAYHFKDHHAIDVPAGSEARHALGGFLAYAESAFSLGVNNFQVTVADYIKDETVVEEPPTPPQEEEPPTGDPGTAG</sequence>
<name>A0AA96KS13_9CAUD</name>